<evidence type="ECO:0000313" key="2">
    <source>
        <dbReference type="EMBL" id="PCS22870.1"/>
    </source>
</evidence>
<evidence type="ECO:0000313" key="3">
    <source>
        <dbReference type="Proteomes" id="UP000219020"/>
    </source>
</evidence>
<dbReference type="Proteomes" id="UP000219020">
    <property type="component" value="Unassembled WGS sequence"/>
</dbReference>
<dbReference type="AlphaFoldDB" id="A0A2A5T422"/>
<name>A0A2A5T422_9GAMM</name>
<comment type="caution">
    <text evidence="2">The sequence shown here is derived from an EMBL/GenBank/DDBJ whole genome shotgun (WGS) entry which is preliminary data.</text>
</comment>
<sequence>MIAFHQYCSRNFKTYYIQFVCRYLTNEFPELVSYTKMLQLIQGVLIPLFYYLTDRQVKQTGISFVDSSKLQVYHNLRILRHQIFKGTAKRSKGTMRYLLLR</sequence>
<dbReference type="Pfam" id="PF13612">
    <property type="entry name" value="DDE_Tnp_1_3"/>
    <property type="match status" value="1"/>
</dbReference>
<keyword evidence="3" id="KW-1185">Reference proteome</keyword>
<dbReference type="EMBL" id="NBYY01000013">
    <property type="protein sequence ID" value="PCS22870.1"/>
    <property type="molecule type" value="Genomic_DNA"/>
</dbReference>
<dbReference type="RefSeq" id="WP_199399405.1">
    <property type="nucleotide sequence ID" value="NZ_NBYY01000013.1"/>
</dbReference>
<protein>
    <submittedName>
        <fullName evidence="2">Mobile element protein</fullName>
    </submittedName>
</protein>
<proteinExistence type="predicted"/>
<organism evidence="2 3">
    <name type="scientific">Candidatus Enterovibrio escicola</name>
    <dbReference type="NCBI Taxonomy" id="1927127"/>
    <lineage>
        <taxon>Bacteria</taxon>
        <taxon>Pseudomonadati</taxon>
        <taxon>Pseudomonadota</taxon>
        <taxon>Gammaproteobacteria</taxon>
        <taxon>Vibrionales</taxon>
        <taxon>Vibrionaceae</taxon>
        <taxon>Enterovibrio</taxon>
    </lineage>
</organism>
<evidence type="ECO:0000259" key="1">
    <source>
        <dbReference type="Pfam" id="PF13612"/>
    </source>
</evidence>
<feature type="domain" description="Transposase DDE" evidence="1">
    <location>
        <begin position="58"/>
        <end position="97"/>
    </location>
</feature>
<dbReference type="InterPro" id="IPR025668">
    <property type="entry name" value="Tnp_DDE_dom"/>
</dbReference>
<gene>
    <name evidence="2" type="ORF">BTN49_1425</name>
</gene>
<reference evidence="3" key="1">
    <citation type="submission" date="2017-04" db="EMBL/GenBank/DDBJ databases">
        <title>Genome evolution of the luminous symbionts of deep sea anglerfish.</title>
        <authorList>
            <person name="Hendry T.A."/>
        </authorList>
    </citation>
    <scope>NUCLEOTIDE SEQUENCE [LARGE SCALE GENOMIC DNA]</scope>
</reference>
<dbReference type="GeneID" id="66953297"/>
<accession>A0A2A5T422</accession>